<keyword evidence="4" id="KW-1185">Reference proteome</keyword>
<dbReference type="AlphaFoldDB" id="J8ZP19"/>
<feature type="signal peptide" evidence="2">
    <location>
        <begin position="1"/>
        <end position="25"/>
    </location>
</feature>
<feature type="coiled-coil region" evidence="1">
    <location>
        <begin position="33"/>
        <end position="144"/>
    </location>
</feature>
<sequence length="149" mass="17790">MFNRNICFNFSYSILLNLLFFTKQGIPSIDVKIHLLKSDLDRLNEMKKTIENLHHIKKTELEDVSRVISTNRASLQTHQLELMAKREQVINLQRKIQNLENEHRINISKQREINKSIQSVCNDIKSFEKDINKVSDELRMYEHLKKRNK</sequence>
<dbReference type="SUPFAM" id="SSF57997">
    <property type="entry name" value="Tropomyosin"/>
    <property type="match status" value="1"/>
</dbReference>
<dbReference type="EMBL" id="AFBI03000001">
    <property type="protein sequence ID" value="EJW01448.1"/>
    <property type="molecule type" value="Genomic_DNA"/>
</dbReference>
<proteinExistence type="predicted"/>
<gene>
    <name evidence="3" type="ORF">EDEG_00042</name>
</gene>
<dbReference type="VEuPathDB" id="MicrosporidiaDB:EDEG_00042"/>
<accession>J8ZP19</accession>
<evidence type="ECO:0000256" key="2">
    <source>
        <dbReference type="SAM" id="SignalP"/>
    </source>
</evidence>
<protein>
    <submittedName>
        <fullName evidence="3">Uncharacterized protein</fullName>
    </submittedName>
</protein>
<dbReference type="HOGENOM" id="CLU_1749612_0_0_1"/>
<keyword evidence="1" id="KW-0175">Coiled coil</keyword>
<dbReference type="InParanoid" id="J8ZP19"/>
<dbReference type="Proteomes" id="UP000003163">
    <property type="component" value="Unassembled WGS sequence"/>
</dbReference>
<reference evidence="3 4" key="1">
    <citation type="submission" date="2011-08" db="EMBL/GenBank/DDBJ databases">
        <authorList>
            <person name="Liu Z.J."/>
            <person name="Shi F.L."/>
            <person name="Lu J.Q."/>
            <person name="Li M."/>
            <person name="Wang Z.L."/>
        </authorList>
    </citation>
    <scope>NUCLEOTIDE SEQUENCE [LARGE SCALE GENOMIC DNA]</scope>
    <source>
        <strain evidence="3 4">USNM 41457</strain>
    </source>
</reference>
<evidence type="ECO:0000313" key="4">
    <source>
        <dbReference type="Proteomes" id="UP000003163"/>
    </source>
</evidence>
<keyword evidence="2" id="KW-0732">Signal</keyword>
<organism evidence="3 4">
    <name type="scientific">Edhazardia aedis (strain USNM 41457)</name>
    <name type="common">Microsporidian parasite</name>
    <dbReference type="NCBI Taxonomy" id="1003232"/>
    <lineage>
        <taxon>Eukaryota</taxon>
        <taxon>Fungi</taxon>
        <taxon>Fungi incertae sedis</taxon>
        <taxon>Microsporidia</taxon>
        <taxon>Edhazardia</taxon>
    </lineage>
</organism>
<feature type="chain" id="PRO_5003820761" evidence="2">
    <location>
        <begin position="26"/>
        <end position="149"/>
    </location>
</feature>
<name>J8ZP19_EDHAE</name>
<reference evidence="4" key="2">
    <citation type="submission" date="2015-07" db="EMBL/GenBank/DDBJ databases">
        <title>Contrasting host-pathogen interactions and genome evolution in two generalist and specialist microsporidian pathogens of mosquitoes.</title>
        <authorList>
            <consortium name="The Broad Institute Genomics Platform"/>
            <consortium name="The Broad Institute Genome Sequencing Center for Infectious Disease"/>
            <person name="Cuomo C.A."/>
            <person name="Sanscrainte N.D."/>
            <person name="Goldberg J.M."/>
            <person name="Heiman D."/>
            <person name="Young S."/>
            <person name="Zeng Q."/>
            <person name="Becnel J.J."/>
            <person name="Birren B.W."/>
        </authorList>
    </citation>
    <scope>NUCLEOTIDE SEQUENCE [LARGE SCALE GENOMIC DNA]</scope>
    <source>
        <strain evidence="4">USNM 41457</strain>
    </source>
</reference>
<evidence type="ECO:0000313" key="3">
    <source>
        <dbReference type="EMBL" id="EJW01448.1"/>
    </source>
</evidence>
<evidence type="ECO:0000256" key="1">
    <source>
        <dbReference type="SAM" id="Coils"/>
    </source>
</evidence>
<comment type="caution">
    <text evidence="3">The sequence shown here is derived from an EMBL/GenBank/DDBJ whole genome shotgun (WGS) entry which is preliminary data.</text>
</comment>